<dbReference type="InterPro" id="IPR002942">
    <property type="entry name" value="S4_RNA-bd"/>
</dbReference>
<evidence type="ECO:0000313" key="4">
    <source>
        <dbReference type="Proteomes" id="UP000005262"/>
    </source>
</evidence>
<dbReference type="CDD" id="cd00165">
    <property type="entry name" value="S4"/>
    <property type="match status" value="1"/>
</dbReference>
<evidence type="ECO:0000259" key="2">
    <source>
        <dbReference type="SMART" id="SM00363"/>
    </source>
</evidence>
<protein>
    <recommendedName>
        <fullName evidence="2">RNA-binding S4 domain-containing protein</fullName>
    </recommendedName>
</protein>
<organism evidence="3 4">
    <name type="scientific">Desulfosporosinus meridiei (strain ATCC BAA-275 / DSM 13257 / KCTC 12902 / NCIMB 13706 / S10)</name>
    <dbReference type="NCBI Taxonomy" id="768704"/>
    <lineage>
        <taxon>Bacteria</taxon>
        <taxon>Bacillati</taxon>
        <taxon>Bacillota</taxon>
        <taxon>Clostridia</taxon>
        <taxon>Eubacteriales</taxon>
        <taxon>Desulfitobacteriaceae</taxon>
        <taxon>Desulfosporosinus</taxon>
    </lineage>
</organism>
<keyword evidence="4" id="KW-1185">Reference proteome</keyword>
<dbReference type="RefSeq" id="WP_014904574.1">
    <property type="nucleotide sequence ID" value="NC_018515.1"/>
</dbReference>
<dbReference type="eggNOG" id="COG2302">
    <property type="taxonomic scope" value="Bacteria"/>
</dbReference>
<evidence type="ECO:0000256" key="1">
    <source>
        <dbReference type="PROSITE-ProRule" id="PRU00182"/>
    </source>
</evidence>
<gene>
    <name evidence="3" type="ordered locus">Desmer_3829</name>
</gene>
<evidence type="ECO:0000313" key="3">
    <source>
        <dbReference type="EMBL" id="AFQ45665.1"/>
    </source>
</evidence>
<dbReference type="STRING" id="768704.Desmer_3829"/>
<dbReference type="Gene3D" id="3.30.1370.160">
    <property type="match status" value="1"/>
</dbReference>
<name>J7IVA5_DESMD</name>
<proteinExistence type="predicted"/>
<dbReference type="GO" id="GO:0003723">
    <property type="term" value="F:RNA binding"/>
    <property type="evidence" value="ECO:0007669"/>
    <property type="project" value="UniProtKB-KW"/>
</dbReference>
<sequence length="265" mass="29769">MRHLIDRSVLKYWVDKEARLEAAHLLDQVNLVLSKEFQQVTPFLSFAMRDWIESVLRKEHLAYLAEGGLPDAERVRIIMGAKGDIMKPEQAEISLLSVRATNLRAKLEHHQILGSLMGLGLRRDLFGDIQAGQSGFYVATTLEIVPVLLNQWTEAGREKINVSISEGIPDLLPGLGEERRITVNSSRLDAVIANAFGVSRSMAQEWITQGKVKKSGLGVTKVETEVQPNDLVSCRGHGRVKLLECSNTRKDKIAWQILLFRSQRH</sequence>
<dbReference type="OrthoDB" id="9812787at2"/>
<dbReference type="HOGENOM" id="CLU_075687_2_0_9"/>
<dbReference type="Pfam" id="PF01479">
    <property type="entry name" value="S4"/>
    <property type="match status" value="1"/>
</dbReference>
<dbReference type="Proteomes" id="UP000005262">
    <property type="component" value="Chromosome"/>
</dbReference>
<dbReference type="InterPro" id="IPR040591">
    <property type="entry name" value="RqcP2_RBD"/>
</dbReference>
<reference evidence="3 4" key="1">
    <citation type="journal article" date="2012" name="J. Bacteriol.">
        <title>Complete genome sequences of Desulfosporosinus orientis DSM765T, Desulfosporosinus youngiae DSM17734T, Desulfosporosinus meridiei DSM13257T, and Desulfosporosinus acidiphilus DSM22704T.</title>
        <authorList>
            <person name="Pester M."/>
            <person name="Brambilla E."/>
            <person name="Alazard D."/>
            <person name="Rattei T."/>
            <person name="Weinmaier T."/>
            <person name="Han J."/>
            <person name="Lucas S."/>
            <person name="Lapidus A."/>
            <person name="Cheng J.F."/>
            <person name="Goodwin L."/>
            <person name="Pitluck S."/>
            <person name="Peters L."/>
            <person name="Ovchinnikova G."/>
            <person name="Teshima H."/>
            <person name="Detter J.C."/>
            <person name="Han C.S."/>
            <person name="Tapia R."/>
            <person name="Land M.L."/>
            <person name="Hauser L."/>
            <person name="Kyrpides N.C."/>
            <person name="Ivanova N.N."/>
            <person name="Pagani I."/>
            <person name="Huntmann M."/>
            <person name="Wei C.L."/>
            <person name="Davenport K.W."/>
            <person name="Daligault H."/>
            <person name="Chain P.S."/>
            <person name="Chen A."/>
            <person name="Mavromatis K."/>
            <person name="Markowitz V."/>
            <person name="Szeto E."/>
            <person name="Mikhailova N."/>
            <person name="Pati A."/>
            <person name="Wagner M."/>
            <person name="Woyke T."/>
            <person name="Ollivier B."/>
            <person name="Klenk H.P."/>
            <person name="Spring S."/>
            <person name="Loy A."/>
        </authorList>
    </citation>
    <scope>NUCLEOTIDE SEQUENCE [LARGE SCALE GENOMIC DNA]</scope>
    <source>
        <strain evidence="4">ATCC BAA-275 / DSM 13257 / NCIMB 13706 / S10</strain>
    </source>
</reference>
<dbReference type="SMART" id="SM00363">
    <property type="entry name" value="S4"/>
    <property type="match status" value="1"/>
</dbReference>
<dbReference type="SUPFAM" id="SSF55174">
    <property type="entry name" value="Alpha-L RNA-binding motif"/>
    <property type="match status" value="1"/>
</dbReference>
<dbReference type="PROSITE" id="PS50889">
    <property type="entry name" value="S4"/>
    <property type="match status" value="1"/>
</dbReference>
<dbReference type="Pfam" id="PF17774">
    <property type="entry name" value="YlmH_RBD"/>
    <property type="match status" value="1"/>
</dbReference>
<dbReference type="InterPro" id="IPR012677">
    <property type="entry name" value="Nucleotide-bd_a/b_plait_sf"/>
</dbReference>
<accession>J7IVA5</accession>
<dbReference type="AlphaFoldDB" id="J7IVA5"/>
<dbReference type="KEGG" id="dmi:Desmer_3829"/>
<reference evidence="4" key="2">
    <citation type="submission" date="2012-08" db="EMBL/GenBank/DDBJ databases">
        <title>Finished genome of Desulfosporosinus meridiei DSM 13257.</title>
        <authorList>
            <person name="Huntemann M."/>
            <person name="Wei C.-L."/>
            <person name="Han J."/>
            <person name="Detter J.C."/>
            <person name="Han C."/>
            <person name="Davenport K."/>
            <person name="Daligault H."/>
            <person name="Erkkila T."/>
            <person name="Gu W."/>
            <person name="Munk A.C.C."/>
            <person name="Teshima H."/>
            <person name="Xu Y."/>
            <person name="Chain P."/>
            <person name="Tapia R."/>
            <person name="Chen A."/>
            <person name="Krypides N."/>
            <person name="Mavromatis K."/>
            <person name="Markowitz V."/>
            <person name="Szeto E."/>
            <person name="Ivanova N."/>
            <person name="Mikhailova N."/>
            <person name="Ovchinnikova G."/>
            <person name="Pagani I."/>
            <person name="Pati A."/>
            <person name="Goodwin L."/>
            <person name="Peters L."/>
            <person name="Pitluck S."/>
            <person name="Woyke T."/>
            <person name="Pester M."/>
            <person name="Spring S."/>
            <person name="Ollivier B."/>
            <person name="Rattei T."/>
            <person name="Klenk H.-P."/>
            <person name="Wagner M."/>
            <person name="Loy A."/>
        </authorList>
    </citation>
    <scope>NUCLEOTIDE SEQUENCE [LARGE SCALE GENOMIC DNA]</scope>
    <source>
        <strain evidence="4">ATCC BAA-275 / DSM 13257 / NCIMB 13706 / S10</strain>
    </source>
</reference>
<dbReference type="InterPro" id="IPR036986">
    <property type="entry name" value="S4_RNA-bd_sf"/>
</dbReference>
<dbReference type="EMBL" id="CP003629">
    <property type="protein sequence ID" value="AFQ45665.1"/>
    <property type="molecule type" value="Genomic_DNA"/>
</dbReference>
<feature type="domain" description="RNA-binding S4" evidence="2">
    <location>
        <begin position="186"/>
        <end position="248"/>
    </location>
</feature>
<dbReference type="Gene3D" id="3.10.290.10">
    <property type="entry name" value="RNA-binding S4 domain"/>
    <property type="match status" value="1"/>
</dbReference>
<dbReference type="Gene3D" id="3.30.70.330">
    <property type="match status" value="1"/>
</dbReference>
<keyword evidence="1" id="KW-0694">RNA-binding</keyword>